<gene>
    <name evidence="1" type="ORF">D5281_18285</name>
</gene>
<dbReference type="Proteomes" id="UP001154420">
    <property type="component" value="Unassembled WGS sequence"/>
</dbReference>
<keyword evidence="2" id="KW-1185">Reference proteome</keyword>
<sequence length="218" mass="25015">MSLVQFVLTYNFILAGGDTRGTDINQNIVSETYNKVMKINPNIIIGCSGVAQDSHLFLSDYCTFSREYGLHLKDGINLKYQDIISNLNKKFDGMCQIHYGSENETLYNFTVVVCGYNGNEFMAMQYSISDNLDDKNNGRHPIYINPETGLRCFVIGSLQLDLHNKNYNDELRKNQPETILQYKNVMKTVFDKGVKFDNTINNLCVFEKIKRKDVTENI</sequence>
<dbReference type="SUPFAM" id="SSF56235">
    <property type="entry name" value="N-terminal nucleophile aminohydrolases (Ntn hydrolases)"/>
    <property type="match status" value="1"/>
</dbReference>
<dbReference type="AlphaFoldDB" id="A0A9X5BK58"/>
<dbReference type="RefSeq" id="WP_160561502.1">
    <property type="nucleotide sequence ID" value="NZ_QZDT01000040.1"/>
</dbReference>
<accession>A0A9X5BK58</accession>
<evidence type="ECO:0000313" key="1">
    <source>
        <dbReference type="EMBL" id="NBJ94477.1"/>
    </source>
</evidence>
<protein>
    <submittedName>
        <fullName evidence="1">Uncharacterized protein</fullName>
    </submittedName>
</protein>
<name>A0A9X5BK58_9FIRM</name>
<dbReference type="EMBL" id="QZDT01000040">
    <property type="protein sequence ID" value="NBJ94477.1"/>
    <property type="molecule type" value="Genomic_DNA"/>
</dbReference>
<proteinExistence type="predicted"/>
<evidence type="ECO:0000313" key="2">
    <source>
        <dbReference type="Proteomes" id="UP001154420"/>
    </source>
</evidence>
<reference evidence="1" key="1">
    <citation type="submission" date="2018-09" db="EMBL/GenBank/DDBJ databases">
        <title>Murine metabolic-syndrome-specific gut microbial biobank.</title>
        <authorList>
            <person name="Liu C."/>
        </authorList>
    </citation>
    <scope>NUCLEOTIDE SEQUENCE</scope>
    <source>
        <strain evidence="1">D42-62</strain>
    </source>
</reference>
<dbReference type="Gene3D" id="3.60.20.10">
    <property type="entry name" value="Glutamine Phosphoribosylpyrophosphate, subunit 1, domain 1"/>
    <property type="match status" value="1"/>
</dbReference>
<comment type="caution">
    <text evidence="1">The sequence shown here is derived from an EMBL/GenBank/DDBJ whole genome shotgun (WGS) entry which is preliminary data.</text>
</comment>
<organism evidence="1 2">
    <name type="scientific">Parablautia muri</name>
    <dbReference type="NCBI Taxonomy" id="2320879"/>
    <lineage>
        <taxon>Bacteria</taxon>
        <taxon>Bacillati</taxon>
        <taxon>Bacillota</taxon>
        <taxon>Clostridia</taxon>
        <taxon>Lachnospirales</taxon>
        <taxon>Lachnospiraceae</taxon>
        <taxon>Parablautia</taxon>
    </lineage>
</organism>
<dbReference type="InterPro" id="IPR029055">
    <property type="entry name" value="Ntn_hydrolases_N"/>
</dbReference>
<dbReference type="OrthoDB" id="3034551at2"/>